<reference evidence="9 11" key="2">
    <citation type="submission" date="2019-11" db="EMBL/GenBank/DDBJ databases">
        <title>Streptococcis sp. isolated from the respiratory tract of Marmot.</title>
        <authorList>
            <person name="Zhang G."/>
        </authorList>
    </citation>
    <scope>NUCLEOTIDE SEQUENCE [LARGE SCALE GENOMIC DNA]</scope>
    <source>
        <strain evidence="11">zg-86</strain>
        <strain evidence="9">Zg-86</strain>
    </source>
</reference>
<evidence type="ECO:0000313" key="11">
    <source>
        <dbReference type="Proteomes" id="UP000435060"/>
    </source>
</evidence>
<sequence length="142" mass="15359">MNLVLVAHGHFASGIKSSLELIAGPQENLHIIDFVADMSADQVKDHLLESITETSQTLILCDLLGGTPFKVASTLMLEQQSKNICVLSGLNLSMLLEVAFSRIECSLEEVVERAISSGQTGIVDARQLFRNCQADDTVDDGI</sequence>
<keyword evidence="4" id="KW-0762">Sugar transport</keyword>
<evidence type="ECO:0000313" key="10">
    <source>
        <dbReference type="EMBL" id="MWV55490.1"/>
    </source>
</evidence>
<dbReference type="PANTHER" id="PTHR33799:SF1">
    <property type="entry name" value="PTS SYSTEM MANNOSE-SPECIFIC EIIAB COMPONENT-RELATED"/>
    <property type="match status" value="1"/>
</dbReference>
<keyword evidence="11" id="KW-1185">Reference proteome</keyword>
<evidence type="ECO:0000259" key="8">
    <source>
        <dbReference type="PROSITE" id="PS51096"/>
    </source>
</evidence>
<dbReference type="InterPro" id="IPR004701">
    <property type="entry name" value="PTS_EIIA_man-typ"/>
</dbReference>
<evidence type="ECO:0000256" key="2">
    <source>
        <dbReference type="ARBA" id="ARBA00022448"/>
    </source>
</evidence>
<comment type="caution">
    <text evidence="10">The sequence shown here is derived from an EMBL/GenBank/DDBJ whole genome shotgun (WGS) entry which is preliminary data.</text>
</comment>
<reference evidence="10 12" key="1">
    <citation type="submission" date="2019-10" db="EMBL/GenBank/DDBJ databases">
        <title>Streptococcis sp, isolated from the respiratory tract of Marmot.</title>
        <authorList>
            <person name="Zhang G."/>
        </authorList>
    </citation>
    <scope>NUCLEOTIDE SEQUENCE [LARGE SCALE GENOMIC DNA]</scope>
    <source>
        <strain evidence="10">Zg-70</strain>
        <strain evidence="12">zg-70</strain>
    </source>
</reference>
<dbReference type="RefSeq" id="WP_181351438.1">
    <property type="nucleotide sequence ID" value="NZ_CP072115.1"/>
</dbReference>
<keyword evidence="7" id="KW-0418">Kinase</keyword>
<keyword evidence="3" id="KW-0963">Cytoplasm</keyword>
<gene>
    <name evidence="9" type="ORF">GGG87_00715</name>
    <name evidence="10" type="ORF">GGH11_00570</name>
</gene>
<dbReference type="SUPFAM" id="SSF53062">
    <property type="entry name" value="PTS system fructose IIA component-like"/>
    <property type="match status" value="1"/>
</dbReference>
<evidence type="ECO:0000256" key="5">
    <source>
        <dbReference type="ARBA" id="ARBA00022679"/>
    </source>
</evidence>
<proteinExistence type="predicted"/>
<evidence type="ECO:0000256" key="7">
    <source>
        <dbReference type="ARBA" id="ARBA00022777"/>
    </source>
</evidence>
<evidence type="ECO:0000256" key="1">
    <source>
        <dbReference type="ARBA" id="ARBA00004496"/>
    </source>
</evidence>
<dbReference type="GO" id="GO:0009401">
    <property type="term" value="P:phosphoenolpyruvate-dependent sugar phosphotransferase system"/>
    <property type="evidence" value="ECO:0007669"/>
    <property type="project" value="UniProtKB-KW"/>
</dbReference>
<dbReference type="EMBL" id="WLCG01000001">
    <property type="protein sequence ID" value="MTB63532.1"/>
    <property type="molecule type" value="Genomic_DNA"/>
</dbReference>
<dbReference type="Gene3D" id="3.40.50.510">
    <property type="entry name" value="Phosphotransferase system, mannose-type IIA component"/>
    <property type="match status" value="1"/>
</dbReference>
<keyword evidence="5" id="KW-0808">Transferase</keyword>
<dbReference type="InterPro" id="IPR036662">
    <property type="entry name" value="PTS_EIIA_man-typ_sf"/>
</dbReference>
<evidence type="ECO:0000313" key="9">
    <source>
        <dbReference type="EMBL" id="MTB63532.1"/>
    </source>
</evidence>
<protein>
    <submittedName>
        <fullName evidence="10">PTS N-acetylgalactosamine transporter subunit IIA</fullName>
    </submittedName>
</protein>
<evidence type="ECO:0000256" key="6">
    <source>
        <dbReference type="ARBA" id="ARBA00022683"/>
    </source>
</evidence>
<dbReference type="GO" id="GO:0016020">
    <property type="term" value="C:membrane"/>
    <property type="evidence" value="ECO:0007669"/>
    <property type="project" value="InterPro"/>
</dbReference>
<dbReference type="EMBL" id="WUBJ01000001">
    <property type="protein sequence ID" value="MWV55490.1"/>
    <property type="molecule type" value="Genomic_DNA"/>
</dbReference>
<accession>A0A6I4RCJ7</accession>
<dbReference type="InterPro" id="IPR051471">
    <property type="entry name" value="Bacterial_PTS_sugar_comp"/>
</dbReference>
<name>A0A6I4RCJ7_9STRE</name>
<evidence type="ECO:0000313" key="12">
    <source>
        <dbReference type="Proteomes" id="UP000435423"/>
    </source>
</evidence>
<feature type="domain" description="PTS EIIA type-4" evidence="8">
    <location>
        <begin position="1"/>
        <end position="122"/>
    </location>
</feature>
<dbReference type="PANTHER" id="PTHR33799">
    <property type="entry name" value="PTS PERMEASE-RELATED-RELATED"/>
    <property type="match status" value="1"/>
</dbReference>
<dbReference type="CDD" id="cd00006">
    <property type="entry name" value="PTS_IIA_man"/>
    <property type="match status" value="1"/>
</dbReference>
<dbReference type="PROSITE" id="PS51096">
    <property type="entry name" value="PTS_EIIA_TYPE_4"/>
    <property type="match status" value="1"/>
</dbReference>
<dbReference type="GO" id="GO:0005737">
    <property type="term" value="C:cytoplasm"/>
    <property type="evidence" value="ECO:0007669"/>
    <property type="project" value="UniProtKB-SubCell"/>
</dbReference>
<keyword evidence="2" id="KW-0813">Transport</keyword>
<dbReference type="InterPro" id="IPR033887">
    <property type="entry name" value="PTS_IIA_man"/>
</dbReference>
<dbReference type="GO" id="GO:0016301">
    <property type="term" value="F:kinase activity"/>
    <property type="evidence" value="ECO:0007669"/>
    <property type="project" value="UniProtKB-KW"/>
</dbReference>
<dbReference type="AlphaFoldDB" id="A0A6I4RCJ7"/>
<evidence type="ECO:0000256" key="4">
    <source>
        <dbReference type="ARBA" id="ARBA00022597"/>
    </source>
</evidence>
<organism evidence="10 12">
    <name type="scientific">Streptococcus zhangguiae</name>
    <dbReference type="NCBI Taxonomy" id="2664091"/>
    <lineage>
        <taxon>Bacteria</taxon>
        <taxon>Bacillati</taxon>
        <taxon>Bacillota</taxon>
        <taxon>Bacilli</taxon>
        <taxon>Lactobacillales</taxon>
        <taxon>Streptococcaceae</taxon>
        <taxon>Streptococcus</taxon>
    </lineage>
</organism>
<dbReference type="Proteomes" id="UP000435060">
    <property type="component" value="Unassembled WGS sequence"/>
</dbReference>
<comment type="subcellular location">
    <subcellularLocation>
        <location evidence="1">Cytoplasm</location>
    </subcellularLocation>
</comment>
<dbReference type="Pfam" id="PF03610">
    <property type="entry name" value="EIIA-man"/>
    <property type="match status" value="1"/>
</dbReference>
<dbReference type="Proteomes" id="UP000435423">
    <property type="component" value="Unassembled WGS sequence"/>
</dbReference>
<keyword evidence="6" id="KW-0598">Phosphotransferase system</keyword>
<evidence type="ECO:0000256" key="3">
    <source>
        <dbReference type="ARBA" id="ARBA00022490"/>
    </source>
</evidence>